<evidence type="ECO:0000256" key="7">
    <source>
        <dbReference type="ARBA" id="ARBA00022840"/>
    </source>
</evidence>
<organism evidence="9 10">
    <name type="scientific">Brevibacterium casei</name>
    <dbReference type="NCBI Taxonomy" id="33889"/>
    <lineage>
        <taxon>Bacteria</taxon>
        <taxon>Bacillati</taxon>
        <taxon>Actinomycetota</taxon>
        <taxon>Actinomycetes</taxon>
        <taxon>Micrococcales</taxon>
        <taxon>Brevibacteriaceae</taxon>
        <taxon>Brevibacterium</taxon>
    </lineage>
</organism>
<evidence type="ECO:0000256" key="6">
    <source>
        <dbReference type="ARBA" id="ARBA00022741"/>
    </source>
</evidence>
<keyword evidence="5" id="KW-0028">Amino-acid biosynthesis</keyword>
<feature type="non-terminal residue" evidence="9">
    <location>
        <position position="70"/>
    </location>
</feature>
<proteinExistence type="predicted"/>
<dbReference type="GO" id="GO:0006526">
    <property type="term" value="P:L-arginine biosynthetic process"/>
    <property type="evidence" value="ECO:0007669"/>
    <property type="project" value="UniProtKB-UniPathway"/>
</dbReference>
<dbReference type="EMBL" id="NCWY01000282">
    <property type="protein sequence ID" value="PAK90910.1"/>
    <property type="molecule type" value="Genomic_DNA"/>
</dbReference>
<dbReference type="SUPFAM" id="SSF69864">
    <property type="entry name" value="Argininosuccinate synthetase, C-terminal domain"/>
    <property type="match status" value="1"/>
</dbReference>
<evidence type="ECO:0000256" key="2">
    <source>
        <dbReference type="ARBA" id="ARBA00012286"/>
    </source>
</evidence>
<dbReference type="GO" id="GO:0004055">
    <property type="term" value="F:argininosuccinate synthase activity"/>
    <property type="evidence" value="ECO:0007669"/>
    <property type="project" value="UniProtKB-EC"/>
</dbReference>
<dbReference type="EC" id="6.3.4.5" evidence="2"/>
<dbReference type="UniPathway" id="UPA00068">
    <property type="reaction ID" value="UER00113"/>
</dbReference>
<reference evidence="9 10" key="1">
    <citation type="submission" date="2017-04" db="EMBL/GenBank/DDBJ databases">
        <title>Kefir bacterial isolates.</title>
        <authorList>
            <person name="Kim Y."/>
            <person name="Blasche S."/>
            <person name="Patil K.R."/>
        </authorList>
    </citation>
    <scope>NUCLEOTIDE SEQUENCE [LARGE SCALE GENOMIC DNA]</scope>
    <source>
        <strain evidence="9 10">OG2</strain>
    </source>
</reference>
<evidence type="ECO:0000256" key="4">
    <source>
        <dbReference type="ARBA" id="ARBA00022598"/>
    </source>
</evidence>
<dbReference type="GO" id="GO:0000053">
    <property type="term" value="P:argininosuccinate metabolic process"/>
    <property type="evidence" value="ECO:0007669"/>
    <property type="project" value="TreeGrafter"/>
</dbReference>
<dbReference type="Pfam" id="PF20979">
    <property type="entry name" value="Arginosuc_syn_C"/>
    <property type="match status" value="1"/>
</dbReference>
<dbReference type="PANTHER" id="PTHR11587">
    <property type="entry name" value="ARGININOSUCCINATE SYNTHASE"/>
    <property type="match status" value="1"/>
</dbReference>
<keyword evidence="4" id="KW-0436">Ligase</keyword>
<dbReference type="InterPro" id="IPR024074">
    <property type="entry name" value="AS_cat/multimer_dom_body"/>
</dbReference>
<keyword evidence="3" id="KW-0055">Arginine biosynthesis</keyword>
<dbReference type="InterPro" id="IPR001518">
    <property type="entry name" value="Arginosuc_synth"/>
</dbReference>
<feature type="domain" description="Arginosuccinate synthase C-terminal" evidence="8">
    <location>
        <begin position="1"/>
        <end position="70"/>
    </location>
</feature>
<comment type="pathway">
    <text evidence="1">Amino-acid biosynthesis; L-arginine biosynthesis; L-arginine from L-ornithine and carbamoyl phosphate: step 2/3.</text>
</comment>
<dbReference type="InterPro" id="IPR048268">
    <property type="entry name" value="Arginosuc_syn_C"/>
</dbReference>
<gene>
    <name evidence="9" type="ORF">B8X04_18220</name>
</gene>
<evidence type="ECO:0000256" key="3">
    <source>
        <dbReference type="ARBA" id="ARBA00022571"/>
    </source>
</evidence>
<dbReference type="GO" id="GO:0005737">
    <property type="term" value="C:cytoplasm"/>
    <property type="evidence" value="ECO:0007669"/>
    <property type="project" value="TreeGrafter"/>
</dbReference>
<dbReference type="GO" id="GO:0000050">
    <property type="term" value="P:urea cycle"/>
    <property type="evidence" value="ECO:0007669"/>
    <property type="project" value="TreeGrafter"/>
</dbReference>
<dbReference type="PANTHER" id="PTHR11587:SF2">
    <property type="entry name" value="ARGININOSUCCINATE SYNTHASE"/>
    <property type="match status" value="1"/>
</dbReference>
<keyword evidence="6" id="KW-0547">Nucleotide-binding</keyword>
<evidence type="ECO:0000313" key="10">
    <source>
        <dbReference type="Proteomes" id="UP000216867"/>
    </source>
</evidence>
<dbReference type="GO" id="GO:0005524">
    <property type="term" value="F:ATP binding"/>
    <property type="evidence" value="ECO:0007669"/>
    <property type="project" value="UniProtKB-KW"/>
</dbReference>
<dbReference type="AlphaFoldDB" id="A0A269YZX3"/>
<protein>
    <recommendedName>
        <fullName evidence="2">argininosuccinate synthase</fullName>
        <ecNumber evidence="2">6.3.4.5</ecNumber>
    </recommendedName>
</protein>
<comment type="caution">
    <text evidence="9">The sequence shown here is derived from an EMBL/GenBank/DDBJ whole genome shotgun (WGS) entry which is preliminary data.</text>
</comment>
<accession>A0A269YZX3</accession>
<feature type="non-terminal residue" evidence="9">
    <location>
        <position position="1"/>
    </location>
</feature>
<evidence type="ECO:0000256" key="1">
    <source>
        <dbReference type="ARBA" id="ARBA00004967"/>
    </source>
</evidence>
<evidence type="ECO:0000256" key="5">
    <source>
        <dbReference type="ARBA" id="ARBA00022605"/>
    </source>
</evidence>
<evidence type="ECO:0000313" key="9">
    <source>
        <dbReference type="EMBL" id="PAK90910.1"/>
    </source>
</evidence>
<keyword evidence="7" id="KW-0067">ATP-binding</keyword>
<dbReference type="Proteomes" id="UP000216867">
    <property type="component" value="Unassembled WGS sequence"/>
</dbReference>
<dbReference type="Gene3D" id="3.90.1260.10">
    <property type="entry name" value="Argininosuccinate synthetase, chain A, domain 2"/>
    <property type="match status" value="1"/>
</dbReference>
<sequence length="70" mass="7840">VDGKDYNLDDLILYLNQLAGKHGIGRIDHVENRLVGIKSREIYETPGAEVILKAHKALETITLTKDVAHF</sequence>
<evidence type="ECO:0000259" key="8">
    <source>
        <dbReference type="Pfam" id="PF20979"/>
    </source>
</evidence>
<name>A0A269YZX3_9MICO</name>